<dbReference type="AlphaFoldDB" id="A0A7D9N8T5"/>
<dbReference type="EMBL" id="CP006811">
    <property type="protein sequence ID" value="AHA98119.1"/>
    <property type="molecule type" value="Genomic_DNA"/>
</dbReference>
<name>A0A7D9N8T5_LACJH</name>
<sequence length="49" mass="5860">MEFGYSQYTINYANNCLFCFFIKIPSTYDSGLIQLFDKLKMKERYEATL</sequence>
<protein>
    <submittedName>
        <fullName evidence="1">Uncharacterized protein</fullName>
    </submittedName>
</protein>
<accession>A0A7D9N8T5</accession>
<gene>
    <name evidence="1" type="ORF">T285_00245</name>
</gene>
<dbReference type="Proteomes" id="UP000018522">
    <property type="component" value="Chromosome"/>
</dbReference>
<proteinExistence type="predicted"/>
<dbReference type="KEGG" id="ljn:T285_00245"/>
<evidence type="ECO:0000313" key="1">
    <source>
        <dbReference type="EMBL" id="AHA98119.1"/>
    </source>
</evidence>
<organism evidence="1 2">
    <name type="scientific">Lactobacillus johnsonii N6.2</name>
    <dbReference type="NCBI Taxonomy" id="1408186"/>
    <lineage>
        <taxon>Bacteria</taxon>
        <taxon>Bacillati</taxon>
        <taxon>Bacillota</taxon>
        <taxon>Bacilli</taxon>
        <taxon>Lactobacillales</taxon>
        <taxon>Lactobacillaceae</taxon>
        <taxon>Lactobacillus</taxon>
    </lineage>
</organism>
<reference evidence="1 2" key="1">
    <citation type="journal article" date="2014" name="Genome Announc.">
        <title>Complete Genome Sequences of Lactobacillus johnsonii Strain N6.2 and Lactobacillus reuteri Strain TD1.</title>
        <authorList>
            <person name="Leonard M.T."/>
            <person name="Valladares R.B."/>
            <person name="Ardissone A."/>
            <person name="Gonzalez C.F."/>
            <person name="Lorca G.L."/>
            <person name="Triplett E.W."/>
        </authorList>
    </citation>
    <scope>NUCLEOTIDE SEQUENCE [LARGE SCALE GENOMIC DNA]</scope>
    <source>
        <strain evidence="1 2">N6.2</strain>
    </source>
</reference>
<evidence type="ECO:0000313" key="2">
    <source>
        <dbReference type="Proteomes" id="UP000018522"/>
    </source>
</evidence>